<name>A0A4Y2W4N2_ARAVE</name>
<dbReference type="EMBL" id="BGPR01054288">
    <property type="protein sequence ID" value="GBO31080.1"/>
    <property type="molecule type" value="Genomic_DNA"/>
</dbReference>
<reference evidence="1 2" key="1">
    <citation type="journal article" date="2019" name="Sci. Rep.">
        <title>Orb-weaving spider Araneus ventricosus genome elucidates the spidroin gene catalogue.</title>
        <authorList>
            <person name="Kono N."/>
            <person name="Nakamura H."/>
            <person name="Ohtoshi R."/>
            <person name="Moran D.A.P."/>
            <person name="Shinohara A."/>
            <person name="Yoshida Y."/>
            <person name="Fujiwara M."/>
            <person name="Mori M."/>
            <person name="Tomita M."/>
            <person name="Arakawa K."/>
        </authorList>
    </citation>
    <scope>NUCLEOTIDE SEQUENCE [LARGE SCALE GENOMIC DNA]</scope>
</reference>
<dbReference type="AlphaFoldDB" id="A0A4Y2W4N2"/>
<proteinExistence type="predicted"/>
<gene>
    <name evidence="1" type="ORF">AVEN_144521_1</name>
</gene>
<protein>
    <submittedName>
        <fullName evidence="1">Uncharacterized protein</fullName>
    </submittedName>
</protein>
<organism evidence="1 2">
    <name type="scientific">Araneus ventricosus</name>
    <name type="common">Orbweaver spider</name>
    <name type="synonym">Epeira ventricosa</name>
    <dbReference type="NCBI Taxonomy" id="182803"/>
    <lineage>
        <taxon>Eukaryota</taxon>
        <taxon>Metazoa</taxon>
        <taxon>Ecdysozoa</taxon>
        <taxon>Arthropoda</taxon>
        <taxon>Chelicerata</taxon>
        <taxon>Arachnida</taxon>
        <taxon>Araneae</taxon>
        <taxon>Araneomorphae</taxon>
        <taxon>Entelegynae</taxon>
        <taxon>Araneoidea</taxon>
        <taxon>Araneidae</taxon>
        <taxon>Araneus</taxon>
    </lineage>
</organism>
<sequence length="141" mass="16264">MGASDASSERIKEHTRKESLAAALAIVSLQHGHKELFERLHTKGISCSIIDKCFCAVWAQGTLRSKDTRNTQQERNLLQHHWQNRTQSLTLLSVTRPVTERFHGKGKEILFKKQRKQKSQKERNIYTMFSTGIFTFTLFSS</sequence>
<keyword evidence="2" id="KW-1185">Reference proteome</keyword>
<comment type="caution">
    <text evidence="1">The sequence shown here is derived from an EMBL/GenBank/DDBJ whole genome shotgun (WGS) entry which is preliminary data.</text>
</comment>
<accession>A0A4Y2W4N2</accession>
<evidence type="ECO:0000313" key="2">
    <source>
        <dbReference type="Proteomes" id="UP000499080"/>
    </source>
</evidence>
<evidence type="ECO:0000313" key="1">
    <source>
        <dbReference type="EMBL" id="GBO31080.1"/>
    </source>
</evidence>
<dbReference type="Proteomes" id="UP000499080">
    <property type="component" value="Unassembled WGS sequence"/>
</dbReference>